<organism evidence="1 2">
    <name type="scientific">Trifolium medium</name>
    <dbReference type="NCBI Taxonomy" id="97028"/>
    <lineage>
        <taxon>Eukaryota</taxon>
        <taxon>Viridiplantae</taxon>
        <taxon>Streptophyta</taxon>
        <taxon>Embryophyta</taxon>
        <taxon>Tracheophyta</taxon>
        <taxon>Spermatophyta</taxon>
        <taxon>Magnoliopsida</taxon>
        <taxon>eudicotyledons</taxon>
        <taxon>Gunneridae</taxon>
        <taxon>Pentapetalae</taxon>
        <taxon>rosids</taxon>
        <taxon>fabids</taxon>
        <taxon>Fabales</taxon>
        <taxon>Fabaceae</taxon>
        <taxon>Papilionoideae</taxon>
        <taxon>50 kb inversion clade</taxon>
        <taxon>NPAAA clade</taxon>
        <taxon>Hologalegina</taxon>
        <taxon>IRL clade</taxon>
        <taxon>Trifolieae</taxon>
        <taxon>Trifolium</taxon>
    </lineage>
</organism>
<evidence type="ECO:0000313" key="1">
    <source>
        <dbReference type="EMBL" id="MCI02754.1"/>
    </source>
</evidence>
<keyword evidence="2" id="KW-1185">Reference proteome</keyword>
<reference evidence="1 2" key="1">
    <citation type="journal article" date="2018" name="Front. Plant Sci.">
        <title>Red Clover (Trifolium pratense) and Zigzag Clover (T. medium) - A Picture of Genomic Similarities and Differences.</title>
        <authorList>
            <person name="Dluhosova J."/>
            <person name="Istvanek J."/>
            <person name="Nedelnik J."/>
            <person name="Repkova J."/>
        </authorList>
    </citation>
    <scope>NUCLEOTIDE SEQUENCE [LARGE SCALE GENOMIC DNA]</scope>
    <source>
        <strain evidence="2">cv. 10/8</strain>
        <tissue evidence="1">Leaf</tissue>
    </source>
</reference>
<dbReference type="EMBL" id="LXQA010050077">
    <property type="protein sequence ID" value="MCI02754.1"/>
    <property type="molecule type" value="Genomic_DNA"/>
</dbReference>
<dbReference type="AlphaFoldDB" id="A0A392NTM6"/>
<proteinExistence type="predicted"/>
<name>A0A392NTM6_9FABA</name>
<sequence length="158" mass="18588">MLFLTACPILEELIIYDLYFNSEESLTCDEWNSFCLSNLTTAVIDCFHRHLTLKAVHNVPSLRFVIDPVNCRNNFIPTFHNLTQLGLACLDYNWQFLLQVLNHCPKLQKLEIDEADTYEVTWTRKDDRENWVDQDFVPQCLSLHLRTCDLFNCELQLA</sequence>
<gene>
    <name evidence="1" type="ORF">A2U01_0023788</name>
</gene>
<dbReference type="Proteomes" id="UP000265520">
    <property type="component" value="Unassembled WGS sequence"/>
</dbReference>
<protein>
    <submittedName>
        <fullName evidence="1">F-box/RNI/FBD-like domain protein</fullName>
    </submittedName>
</protein>
<evidence type="ECO:0000313" key="2">
    <source>
        <dbReference type="Proteomes" id="UP000265520"/>
    </source>
</evidence>
<comment type="caution">
    <text evidence="1">The sequence shown here is derived from an EMBL/GenBank/DDBJ whole genome shotgun (WGS) entry which is preliminary data.</text>
</comment>
<feature type="non-terminal residue" evidence="1">
    <location>
        <position position="158"/>
    </location>
</feature>
<accession>A0A392NTM6</accession>